<accession>A0AAV6GWQ3</accession>
<organism evidence="2 3">
    <name type="scientific">Alosa alosa</name>
    <name type="common">allis shad</name>
    <dbReference type="NCBI Taxonomy" id="278164"/>
    <lineage>
        <taxon>Eukaryota</taxon>
        <taxon>Metazoa</taxon>
        <taxon>Chordata</taxon>
        <taxon>Craniata</taxon>
        <taxon>Vertebrata</taxon>
        <taxon>Euteleostomi</taxon>
        <taxon>Actinopterygii</taxon>
        <taxon>Neopterygii</taxon>
        <taxon>Teleostei</taxon>
        <taxon>Clupei</taxon>
        <taxon>Clupeiformes</taxon>
        <taxon>Clupeoidei</taxon>
        <taxon>Clupeidae</taxon>
        <taxon>Alosa</taxon>
    </lineage>
</organism>
<protein>
    <submittedName>
        <fullName evidence="2">Uncharacterized protein</fullName>
    </submittedName>
</protein>
<dbReference type="EMBL" id="JADWDJ010000006">
    <property type="protein sequence ID" value="KAG5279553.1"/>
    <property type="molecule type" value="Genomic_DNA"/>
</dbReference>
<evidence type="ECO:0000313" key="3">
    <source>
        <dbReference type="Proteomes" id="UP000823561"/>
    </source>
</evidence>
<gene>
    <name evidence="2" type="ORF">AALO_G00079030</name>
</gene>
<reference evidence="2" key="1">
    <citation type="submission" date="2020-10" db="EMBL/GenBank/DDBJ databases">
        <title>Chromosome-scale genome assembly of the Allis shad, Alosa alosa.</title>
        <authorList>
            <person name="Margot Z."/>
            <person name="Christophe K."/>
            <person name="Cabau C."/>
            <person name="Louis A."/>
            <person name="Berthelot C."/>
            <person name="Parey E."/>
            <person name="Roest Crollius H."/>
            <person name="Montfort J."/>
            <person name="Robinson-Rechavi M."/>
            <person name="Bucao C."/>
            <person name="Bouchez O."/>
            <person name="Gislard M."/>
            <person name="Lluch J."/>
            <person name="Milhes M."/>
            <person name="Lampietro C."/>
            <person name="Lopez Roques C."/>
            <person name="Donnadieu C."/>
            <person name="Braasch I."/>
            <person name="Desvignes T."/>
            <person name="Postlethwait J."/>
            <person name="Bobe J."/>
            <person name="Guiguen Y."/>
        </authorList>
    </citation>
    <scope>NUCLEOTIDE SEQUENCE</scope>
    <source>
        <strain evidence="2">M-15738</strain>
        <tissue evidence="2">Blood</tissue>
    </source>
</reference>
<keyword evidence="3" id="KW-1185">Reference proteome</keyword>
<proteinExistence type="predicted"/>
<dbReference type="AlphaFoldDB" id="A0AAV6GWQ3"/>
<comment type="caution">
    <text evidence="2">The sequence shown here is derived from an EMBL/GenBank/DDBJ whole genome shotgun (WGS) entry which is preliminary data.</text>
</comment>
<evidence type="ECO:0000256" key="1">
    <source>
        <dbReference type="SAM" id="MobiDB-lite"/>
    </source>
</evidence>
<dbReference type="Proteomes" id="UP000823561">
    <property type="component" value="Chromosome 6"/>
</dbReference>
<sequence length="130" mass="14349">MCRRWVELLLQPLATPPYLAHPPTLTNTIHMHFQYESTGQEHHDSGIVKRATTSVYQHGQPQQCPAVLTLAPQARLIAPAQSSSAAAIRHQPGPVPAVPSSAHSTDHTQNYRKQPFCSLGAFQDTMNEFT</sequence>
<name>A0AAV6GWQ3_9TELE</name>
<feature type="region of interest" description="Disordered" evidence="1">
    <location>
        <begin position="82"/>
        <end position="108"/>
    </location>
</feature>
<evidence type="ECO:0000313" key="2">
    <source>
        <dbReference type="EMBL" id="KAG5279553.1"/>
    </source>
</evidence>